<dbReference type="InterPro" id="IPR051397">
    <property type="entry name" value="Zn-ADH-like_protein"/>
</dbReference>
<proteinExistence type="predicted"/>
<accession>W4LM83</accession>
<dbReference type="HOGENOM" id="CLU_026673_3_1_7"/>
<organism evidence="2 3">
    <name type="scientific">Candidatus Entotheonella gemina</name>
    <dbReference type="NCBI Taxonomy" id="1429439"/>
    <lineage>
        <taxon>Bacteria</taxon>
        <taxon>Pseudomonadati</taxon>
        <taxon>Nitrospinota/Tectimicrobiota group</taxon>
        <taxon>Candidatus Tectimicrobiota</taxon>
        <taxon>Candidatus Entotheonellia</taxon>
        <taxon>Candidatus Entotheonellales</taxon>
        <taxon>Candidatus Entotheonellaceae</taxon>
        <taxon>Candidatus Entotheonella</taxon>
    </lineage>
</organism>
<dbReference type="CDD" id="cd08241">
    <property type="entry name" value="QOR1"/>
    <property type="match status" value="1"/>
</dbReference>
<dbReference type="Proteomes" id="UP000019140">
    <property type="component" value="Unassembled WGS sequence"/>
</dbReference>
<dbReference type="InterPro" id="IPR020843">
    <property type="entry name" value="ER"/>
</dbReference>
<dbReference type="Gene3D" id="3.90.180.10">
    <property type="entry name" value="Medium-chain alcohol dehydrogenases, catalytic domain"/>
    <property type="match status" value="1"/>
</dbReference>
<dbReference type="Pfam" id="PF08240">
    <property type="entry name" value="ADH_N"/>
    <property type="match status" value="1"/>
</dbReference>
<dbReference type="SUPFAM" id="SSF51735">
    <property type="entry name" value="NAD(P)-binding Rossmann-fold domains"/>
    <property type="match status" value="1"/>
</dbReference>
<evidence type="ECO:0000313" key="2">
    <source>
        <dbReference type="EMBL" id="ETW98785.1"/>
    </source>
</evidence>
<dbReference type="AlphaFoldDB" id="W4LM83"/>
<dbReference type="Pfam" id="PF00107">
    <property type="entry name" value="ADH_zinc_N"/>
    <property type="match status" value="1"/>
</dbReference>
<dbReference type="InterPro" id="IPR013154">
    <property type="entry name" value="ADH-like_N"/>
</dbReference>
<dbReference type="EMBL" id="AZHX01001911">
    <property type="protein sequence ID" value="ETW98785.1"/>
    <property type="molecule type" value="Genomic_DNA"/>
</dbReference>
<evidence type="ECO:0000313" key="3">
    <source>
        <dbReference type="Proteomes" id="UP000019140"/>
    </source>
</evidence>
<protein>
    <recommendedName>
        <fullName evidence="1">Enoyl reductase (ER) domain-containing protein</fullName>
    </recommendedName>
</protein>
<dbReference type="GO" id="GO:0016491">
    <property type="term" value="F:oxidoreductase activity"/>
    <property type="evidence" value="ECO:0007669"/>
    <property type="project" value="InterPro"/>
</dbReference>
<name>W4LM83_9BACT</name>
<feature type="domain" description="Enoyl reductase (ER)" evidence="1">
    <location>
        <begin position="10"/>
        <end position="333"/>
    </location>
</feature>
<dbReference type="PATRIC" id="fig|1429439.4.peg.7090"/>
<dbReference type="SMART" id="SM00829">
    <property type="entry name" value="PKS_ER"/>
    <property type="match status" value="1"/>
</dbReference>
<dbReference type="InterPro" id="IPR013149">
    <property type="entry name" value="ADH-like_C"/>
</dbReference>
<dbReference type="Gene3D" id="3.40.50.720">
    <property type="entry name" value="NAD(P)-binding Rossmann-like Domain"/>
    <property type="match status" value="1"/>
</dbReference>
<evidence type="ECO:0000259" key="1">
    <source>
        <dbReference type="SMART" id="SM00829"/>
    </source>
</evidence>
<gene>
    <name evidence="2" type="ORF">ETSY2_42230</name>
</gene>
<reference evidence="2 3" key="1">
    <citation type="journal article" date="2014" name="Nature">
        <title>An environmental bacterial taxon with a large and distinct metabolic repertoire.</title>
        <authorList>
            <person name="Wilson M.C."/>
            <person name="Mori T."/>
            <person name="Ruckert C."/>
            <person name="Uria A.R."/>
            <person name="Helf M.J."/>
            <person name="Takada K."/>
            <person name="Gernert C."/>
            <person name="Steffens U.A."/>
            <person name="Heycke N."/>
            <person name="Schmitt S."/>
            <person name="Rinke C."/>
            <person name="Helfrich E.J."/>
            <person name="Brachmann A.O."/>
            <person name="Gurgui C."/>
            <person name="Wakimoto T."/>
            <person name="Kracht M."/>
            <person name="Crusemann M."/>
            <person name="Hentschel U."/>
            <person name="Abe I."/>
            <person name="Matsunaga S."/>
            <person name="Kalinowski J."/>
            <person name="Takeyama H."/>
            <person name="Piel J."/>
        </authorList>
    </citation>
    <scope>NUCLEOTIDE SEQUENCE [LARGE SCALE GENOMIC DNA]</scope>
    <source>
        <strain evidence="3">TSY2</strain>
    </source>
</reference>
<keyword evidence="3" id="KW-1185">Reference proteome</keyword>
<dbReference type="InterPro" id="IPR036291">
    <property type="entry name" value="NAD(P)-bd_dom_sf"/>
</dbReference>
<comment type="caution">
    <text evidence="2">The sequence shown here is derived from an EMBL/GenBank/DDBJ whole genome shotgun (WGS) entry which is preliminary data.</text>
</comment>
<dbReference type="PANTHER" id="PTHR43677:SF4">
    <property type="entry name" value="QUINONE OXIDOREDUCTASE-LIKE PROTEIN 2"/>
    <property type="match status" value="1"/>
</dbReference>
<dbReference type="SUPFAM" id="SSF50129">
    <property type="entry name" value="GroES-like"/>
    <property type="match status" value="1"/>
</dbReference>
<dbReference type="PANTHER" id="PTHR43677">
    <property type="entry name" value="SHORT-CHAIN DEHYDROGENASE/REDUCTASE"/>
    <property type="match status" value="1"/>
</dbReference>
<dbReference type="InterPro" id="IPR011032">
    <property type="entry name" value="GroES-like_sf"/>
</dbReference>
<sequence>MRAVLVREWTEFENLKLEHDVPPPPMGERQVRIDIKASAISIALTLFVTGRYQRKPPLPFVPGVEVAGVVTEVGPGADRFKIGDRVAGPIDWGGLAEEAVAYDATLYPIPDDMPFHLATSLSPSYATSMAALTWPHLLNVQAGETLLVHGAAGGVGIAAVEIGKILGATVIATAGTDEKCRFVAGHGADHVINYRQHDFREPVLDLTNGIGANAIYEPVGGDVFMQSLRCIAPEGRICPIGFAGGTVPQIPANILLVKNVTVCGLNLGYYFGWSPMDVRDQYMGRLSEDVAQLCQWYGEGRISLATSHTFPLEQFQEAMQVVLERRSLGRVAVIP</sequence>